<dbReference type="Proteomes" id="UP001482620">
    <property type="component" value="Unassembled WGS sequence"/>
</dbReference>
<protein>
    <submittedName>
        <fullName evidence="1">Uncharacterized protein</fullName>
    </submittedName>
</protein>
<accession>A0ABV0VDS2</accession>
<evidence type="ECO:0000313" key="2">
    <source>
        <dbReference type="Proteomes" id="UP001482620"/>
    </source>
</evidence>
<name>A0ABV0VDS2_9TELE</name>
<keyword evidence="2" id="KW-1185">Reference proteome</keyword>
<proteinExistence type="predicted"/>
<evidence type="ECO:0000313" key="1">
    <source>
        <dbReference type="EMBL" id="MEQ2255435.1"/>
    </source>
</evidence>
<organism evidence="1 2">
    <name type="scientific">Ilyodon furcidens</name>
    <name type="common">goldbreast splitfin</name>
    <dbReference type="NCBI Taxonomy" id="33524"/>
    <lineage>
        <taxon>Eukaryota</taxon>
        <taxon>Metazoa</taxon>
        <taxon>Chordata</taxon>
        <taxon>Craniata</taxon>
        <taxon>Vertebrata</taxon>
        <taxon>Euteleostomi</taxon>
        <taxon>Actinopterygii</taxon>
        <taxon>Neopterygii</taxon>
        <taxon>Teleostei</taxon>
        <taxon>Neoteleostei</taxon>
        <taxon>Acanthomorphata</taxon>
        <taxon>Ovalentaria</taxon>
        <taxon>Atherinomorphae</taxon>
        <taxon>Cyprinodontiformes</taxon>
        <taxon>Goodeidae</taxon>
        <taxon>Ilyodon</taxon>
    </lineage>
</organism>
<sequence length="187" mass="21320">MFVFLTLCVRRHPATLQRNSISYLYLGSPSFSPSFGSIYFRSISHDYRCSQSVIKESLKRTGVPEEDAREFSSQCVLHLLLKCVFLGSLLDDLPSSDSRRTYLWSPSEDPPHPFFSVAQRCTSENTPHLLCRLPVHPPMSAVIRNLRHTLSTPRTANLSRHGCTHPPRLQIQPQSTVRVSYFLNLHP</sequence>
<dbReference type="EMBL" id="JAHRIQ010105416">
    <property type="protein sequence ID" value="MEQ2255435.1"/>
    <property type="molecule type" value="Genomic_DNA"/>
</dbReference>
<gene>
    <name evidence="1" type="ORF">ILYODFUR_013882</name>
</gene>
<comment type="caution">
    <text evidence="1">The sequence shown here is derived from an EMBL/GenBank/DDBJ whole genome shotgun (WGS) entry which is preliminary data.</text>
</comment>
<reference evidence="1 2" key="1">
    <citation type="submission" date="2021-06" db="EMBL/GenBank/DDBJ databases">
        <authorList>
            <person name="Palmer J.M."/>
        </authorList>
    </citation>
    <scope>NUCLEOTIDE SEQUENCE [LARGE SCALE GENOMIC DNA]</scope>
    <source>
        <strain evidence="2">if_2019</strain>
        <tissue evidence="1">Muscle</tissue>
    </source>
</reference>